<dbReference type="AlphaFoldDB" id="A0A2R7Y4Q4"/>
<evidence type="ECO:0000313" key="2">
    <source>
        <dbReference type="Proteomes" id="UP000244093"/>
    </source>
</evidence>
<protein>
    <recommendedName>
        <fullName evidence="3">Thioredoxin domain-containing protein</fullName>
    </recommendedName>
</protein>
<gene>
    <name evidence="1" type="ORF">B7O98_07705</name>
</gene>
<proteinExistence type="predicted"/>
<organism evidence="1 2">
    <name type="scientific">Zestosphaera tikiterensis</name>
    <dbReference type="NCBI Taxonomy" id="1973259"/>
    <lineage>
        <taxon>Archaea</taxon>
        <taxon>Thermoproteota</taxon>
        <taxon>Thermoprotei</taxon>
        <taxon>Desulfurococcales</taxon>
        <taxon>Desulfurococcaceae</taxon>
        <taxon>Zestosphaera</taxon>
    </lineage>
</organism>
<dbReference type="EMBL" id="NBVN01000004">
    <property type="protein sequence ID" value="PUA32526.1"/>
    <property type="molecule type" value="Genomic_DNA"/>
</dbReference>
<name>A0A2R7Y4Q4_9CREN</name>
<dbReference type="InterPro" id="IPR036249">
    <property type="entry name" value="Thioredoxin-like_sf"/>
</dbReference>
<evidence type="ECO:0008006" key="3">
    <source>
        <dbReference type="Google" id="ProtNLM"/>
    </source>
</evidence>
<dbReference type="Proteomes" id="UP000244093">
    <property type="component" value="Unassembled WGS sequence"/>
</dbReference>
<sequence>MTVDYAVKEVTPNDKHGIYKYDKANDVWVYVDVAGADPFIPKDMYAVMYFDNTKCSACRRYDIYWYPFVRKLRMGPTNFNFYIVLCDWFARECNSIPASATFTYFDVHSSPTTVLLSWVDGKIAYKEKYEGVLSDIDLSIVVPSFPDRVRKALKGEPVKPPLSKEDTLISLLSKLLKGVSKDDV</sequence>
<accession>A0A2R7Y4Q4</accession>
<comment type="caution">
    <text evidence="1">The sequence shown here is derived from an EMBL/GenBank/DDBJ whole genome shotgun (WGS) entry which is preliminary data.</text>
</comment>
<dbReference type="SUPFAM" id="SSF52833">
    <property type="entry name" value="Thioredoxin-like"/>
    <property type="match status" value="1"/>
</dbReference>
<reference evidence="1 2" key="1">
    <citation type="journal article" date="2018" name="Syst. Appl. Microbiol.">
        <title>A new symbiotic nanoarchaeote (Candidatus Nanoclepta minutus) and its host (Zestosphaera tikiterensis gen. nov., sp. nov.) from a New Zealand hot spring.</title>
        <authorList>
            <person name="St John E."/>
            <person name="Liu Y."/>
            <person name="Podar M."/>
            <person name="Stott M.B."/>
            <person name="Meneghin J."/>
            <person name="Chen Z."/>
            <person name="Lagutin K."/>
            <person name="Mitchell K."/>
            <person name="Reysenbach A.L."/>
        </authorList>
    </citation>
    <scope>NUCLEOTIDE SEQUENCE [LARGE SCALE GENOMIC DNA]</scope>
    <source>
        <strain evidence="1">NZ3</strain>
    </source>
</reference>
<evidence type="ECO:0000313" key="1">
    <source>
        <dbReference type="EMBL" id="PUA32526.1"/>
    </source>
</evidence>